<name>A0ABM3M8Q2_BICAN</name>
<dbReference type="GeneID" id="112058418"/>
<dbReference type="PROSITE" id="PS50234">
    <property type="entry name" value="VWFA"/>
    <property type="match status" value="1"/>
</dbReference>
<dbReference type="SMART" id="SM00327">
    <property type="entry name" value="VWA"/>
    <property type="match status" value="1"/>
</dbReference>
<dbReference type="PROSITE" id="PS51468">
    <property type="entry name" value="VIT"/>
    <property type="match status" value="1"/>
</dbReference>
<organism evidence="4 5">
    <name type="scientific">Bicyclus anynana</name>
    <name type="common">Squinting bush brown butterfly</name>
    <dbReference type="NCBI Taxonomy" id="110368"/>
    <lineage>
        <taxon>Eukaryota</taxon>
        <taxon>Metazoa</taxon>
        <taxon>Ecdysozoa</taxon>
        <taxon>Arthropoda</taxon>
        <taxon>Hexapoda</taxon>
        <taxon>Insecta</taxon>
        <taxon>Pterygota</taxon>
        <taxon>Neoptera</taxon>
        <taxon>Endopterygota</taxon>
        <taxon>Lepidoptera</taxon>
        <taxon>Glossata</taxon>
        <taxon>Ditrysia</taxon>
        <taxon>Papilionoidea</taxon>
        <taxon>Nymphalidae</taxon>
        <taxon>Satyrinae</taxon>
        <taxon>Satyrini</taxon>
        <taxon>Mycalesina</taxon>
        <taxon>Bicyclus</taxon>
    </lineage>
</organism>
<feature type="domain" description="VWFA" evidence="2">
    <location>
        <begin position="336"/>
        <end position="542"/>
    </location>
</feature>
<dbReference type="Gene3D" id="3.40.50.410">
    <property type="entry name" value="von Willebrand factor, type A domain"/>
    <property type="match status" value="1"/>
</dbReference>
<dbReference type="PANTHER" id="PTHR10338:SF108">
    <property type="entry name" value="INTER-ALPHA-TRYPSIN INHIBITOR HEAVY CHAIN H4-LIKE PROTEIN"/>
    <property type="match status" value="1"/>
</dbReference>
<evidence type="ECO:0000313" key="5">
    <source>
        <dbReference type="RefSeq" id="XP_052747413.1"/>
    </source>
</evidence>
<gene>
    <name evidence="5" type="primary">LOC112058418</name>
</gene>
<feature type="domain" description="VIT" evidence="3">
    <location>
        <begin position="47"/>
        <end position="176"/>
    </location>
</feature>
<dbReference type="SMART" id="SM00609">
    <property type="entry name" value="VIT"/>
    <property type="match status" value="1"/>
</dbReference>
<dbReference type="InterPro" id="IPR050934">
    <property type="entry name" value="ITIH"/>
</dbReference>
<accession>A0ABM3M8Q2</accession>
<evidence type="ECO:0000256" key="1">
    <source>
        <dbReference type="SAM" id="SignalP"/>
    </source>
</evidence>
<feature type="signal peptide" evidence="1">
    <location>
        <begin position="1"/>
        <end position="18"/>
    </location>
</feature>
<proteinExistence type="predicted"/>
<feature type="chain" id="PRO_5046096691" evidence="1">
    <location>
        <begin position="19"/>
        <end position="857"/>
    </location>
</feature>
<dbReference type="PANTHER" id="PTHR10338">
    <property type="entry name" value="INTER-ALPHA-TRYPSIN INHIBITOR HEAVY CHAIN FAMILY MEMBER"/>
    <property type="match status" value="1"/>
</dbReference>
<protein>
    <submittedName>
        <fullName evidence="5">Inter-alpha-trypsin inhibitor heavy chain H4 isoform X2</fullName>
    </submittedName>
</protein>
<keyword evidence="4" id="KW-1185">Reference proteome</keyword>
<dbReference type="RefSeq" id="XP_052747413.1">
    <property type="nucleotide sequence ID" value="XM_052891453.1"/>
</dbReference>
<evidence type="ECO:0000259" key="3">
    <source>
        <dbReference type="PROSITE" id="PS51468"/>
    </source>
</evidence>
<dbReference type="Pfam" id="PF08487">
    <property type="entry name" value="VIT"/>
    <property type="match status" value="1"/>
</dbReference>
<keyword evidence="1" id="KW-0732">Signal</keyword>
<dbReference type="InterPro" id="IPR013694">
    <property type="entry name" value="VIT"/>
</dbReference>
<dbReference type="Proteomes" id="UP001652582">
    <property type="component" value="Chromosome 4"/>
</dbReference>
<reference evidence="5" key="1">
    <citation type="submission" date="2025-08" db="UniProtKB">
        <authorList>
            <consortium name="RefSeq"/>
        </authorList>
    </citation>
    <scope>IDENTIFICATION</scope>
</reference>
<dbReference type="InterPro" id="IPR002035">
    <property type="entry name" value="VWF_A"/>
</dbReference>
<sequence>MKCSWLVALCVTVLSVHALEASAGLPEFPNFPTVDDQRVVVGKSFTSVEDDDTDDDASATIKMTHMRVRSEIALRYARTAVICKVYNPGKRPKEASFNILLPETAFISGFTMTIANENYEAYVKEKEDAKKIYNDAVAQGNSAAHVAAKARDSNHFTIKFNVEGGSNATYRLRYEEFLIRRNGVYNHAINLLPGMLVPKMDVGIHIKESQKISVLRVPELRTGNEVDPTEKDPLYANAIIKRGTNEREATITFHPDLVEQKRLAQVYAEKTKLSADADFADIGYNSEEEDSKDEGLLGQFIVQYDVDQPKNGEVLVNDGYFVHFFAPSSLPPLRKHVVFVLDTSASMGGIKIKQLKKAMNAILSELNPKDYISIIDFNTHVTVHNLQKVDMNTQGSNKNLVPPANASPENIAAAKAIISKFRPYGGTNIYKALDEAMTLAQVFDHHQSNQTESIQTNEVEPMIIFLTDGIPVAGETNTERIVAYISEKNSGLKPAMLFAIAFGDDADRVFLRQLALRNHGFMRHIYEAADAAIQLHHFYRQVSSPLLSDVKFVYPRRQIKEGSVSRSQFRTINHGSEVAVVGRIAEDVREITPQVRGLRGEEDGSTRLYEINSKVPVTRAKDEFLPLERLWAYLTIKQLLDKRDADVNGAGKDATDDSPEKKALSIALKYSFVTSLTSLVVVRLNKTDAADDLDVDRVDEQSFLPYKKTSSTMPKTYTGVASGGGLSVASSEGPVLFVQSSWSVGPASTTESYGKDYHLQAYDWTSSLYRTDSLVLQVNGTEVILKLTQDVNPPKAAGGDAECYNTTLTAANEKRGVCVYITRCFAARSITANDYVNSYCDVNGYAGVCCPRTGISQ</sequence>
<dbReference type="SUPFAM" id="SSF53300">
    <property type="entry name" value="vWA-like"/>
    <property type="match status" value="1"/>
</dbReference>
<evidence type="ECO:0000259" key="2">
    <source>
        <dbReference type="PROSITE" id="PS50234"/>
    </source>
</evidence>
<dbReference type="Pfam" id="PF13768">
    <property type="entry name" value="VWA_3"/>
    <property type="match status" value="1"/>
</dbReference>
<dbReference type="InterPro" id="IPR036465">
    <property type="entry name" value="vWFA_dom_sf"/>
</dbReference>
<evidence type="ECO:0000313" key="4">
    <source>
        <dbReference type="Proteomes" id="UP001652582"/>
    </source>
</evidence>